<name>A0ABQ0QE32_9PROT</name>
<dbReference type="EMBL" id="BAQW01000013">
    <property type="protein sequence ID" value="GBR15356.1"/>
    <property type="molecule type" value="Genomic_DNA"/>
</dbReference>
<sequence>MSDAMTRVEFKCDLLEALQEQGMARKEKLGVPPGDRVDRVLYDLDRMGWTIVRKGENP</sequence>
<dbReference type="Proteomes" id="UP001061070">
    <property type="component" value="Unassembled WGS sequence"/>
</dbReference>
<comment type="caution">
    <text evidence="1">The sequence shown here is derived from an EMBL/GenBank/DDBJ whole genome shotgun (WGS) entry which is preliminary data.</text>
</comment>
<keyword evidence="2" id="KW-1185">Reference proteome</keyword>
<proteinExistence type="predicted"/>
<protein>
    <submittedName>
        <fullName evidence="1">Uncharacterized protein</fullName>
    </submittedName>
</protein>
<accession>A0ABQ0QE32</accession>
<organism evidence="1 2">
    <name type="scientific">Gluconobacter frateurii NRIC 0228</name>
    <dbReference type="NCBI Taxonomy" id="1307946"/>
    <lineage>
        <taxon>Bacteria</taxon>
        <taxon>Pseudomonadati</taxon>
        <taxon>Pseudomonadota</taxon>
        <taxon>Alphaproteobacteria</taxon>
        <taxon>Acetobacterales</taxon>
        <taxon>Acetobacteraceae</taxon>
        <taxon>Gluconobacter</taxon>
    </lineage>
</organism>
<gene>
    <name evidence="1" type="ORF">AA0228_2491</name>
</gene>
<evidence type="ECO:0000313" key="1">
    <source>
        <dbReference type="EMBL" id="GBR15356.1"/>
    </source>
</evidence>
<reference evidence="1" key="1">
    <citation type="submission" date="2013-04" db="EMBL/GenBank/DDBJ databases">
        <title>The genome sequencing project of 58 acetic acid bacteria.</title>
        <authorList>
            <person name="Okamoto-Kainuma A."/>
            <person name="Ishikawa M."/>
            <person name="Umino S."/>
            <person name="Koizumi Y."/>
            <person name="Shiwa Y."/>
            <person name="Yoshikawa H."/>
            <person name="Matsutani M."/>
            <person name="Matsushita K."/>
        </authorList>
    </citation>
    <scope>NUCLEOTIDE SEQUENCE</scope>
    <source>
        <strain evidence="1">NRIC 0228</strain>
    </source>
</reference>
<evidence type="ECO:0000313" key="2">
    <source>
        <dbReference type="Proteomes" id="UP001061070"/>
    </source>
</evidence>
<dbReference type="RefSeq" id="WP_167384254.1">
    <property type="nucleotide sequence ID" value="NZ_BAQW01000013.1"/>
</dbReference>